<organism evidence="11 12">
    <name type="scientific">Furculomyces boomerangus</name>
    <dbReference type="NCBI Taxonomy" id="61424"/>
    <lineage>
        <taxon>Eukaryota</taxon>
        <taxon>Fungi</taxon>
        <taxon>Fungi incertae sedis</taxon>
        <taxon>Zoopagomycota</taxon>
        <taxon>Kickxellomycotina</taxon>
        <taxon>Harpellomycetes</taxon>
        <taxon>Harpellales</taxon>
        <taxon>Harpellaceae</taxon>
        <taxon>Furculomyces</taxon>
    </lineage>
</organism>
<dbReference type="UniPathway" id="UPA00378"/>
<evidence type="ECO:0000256" key="7">
    <source>
        <dbReference type="ARBA" id="ARBA00023136"/>
    </source>
</evidence>
<dbReference type="GO" id="GO:0018279">
    <property type="term" value="P:protein N-linked glycosylation via asparagine"/>
    <property type="evidence" value="ECO:0007669"/>
    <property type="project" value="UniProtKB-UniRule"/>
</dbReference>
<evidence type="ECO:0000256" key="8">
    <source>
        <dbReference type="RuleBase" id="RU361142"/>
    </source>
</evidence>
<comment type="pathway">
    <text evidence="2 8">Protein modification; protein glycosylation.</text>
</comment>
<evidence type="ECO:0000256" key="6">
    <source>
        <dbReference type="ARBA" id="ARBA00022989"/>
    </source>
</evidence>
<dbReference type="AlphaFoldDB" id="A0A2T9Z5S5"/>
<keyword evidence="4 8" id="KW-0812">Transmembrane</keyword>
<dbReference type="Pfam" id="PF05742">
    <property type="entry name" value="TANGO2"/>
    <property type="match status" value="1"/>
</dbReference>
<dbReference type="Pfam" id="PF03345">
    <property type="entry name" value="OST48_N"/>
    <property type="match status" value="1"/>
</dbReference>
<dbReference type="PANTHER" id="PTHR10830">
    <property type="entry name" value="DOLICHYL-DIPHOSPHOOLIGOSACCHARIDE--PROTEIN GLYCOSYLTRANSFERASE 48 KDA SUBUNIT"/>
    <property type="match status" value="1"/>
</dbReference>
<comment type="caution">
    <text evidence="11">The sequence shown here is derived from an EMBL/GenBank/DDBJ whole genome shotgun (WGS) entry which is preliminary data.</text>
</comment>
<keyword evidence="5 8" id="KW-0256">Endoplasmic reticulum</keyword>
<evidence type="ECO:0000259" key="10">
    <source>
        <dbReference type="Pfam" id="PF23358"/>
    </source>
</evidence>
<dbReference type="Pfam" id="PF23358">
    <property type="entry name" value="OST48_MD"/>
    <property type="match status" value="1"/>
</dbReference>
<keyword evidence="6 8" id="KW-1133">Transmembrane helix</keyword>
<name>A0A2T9Z5S5_9FUNG</name>
<evidence type="ECO:0000313" key="12">
    <source>
        <dbReference type="Proteomes" id="UP000245699"/>
    </source>
</evidence>
<protein>
    <recommendedName>
        <fullName evidence="8">Dolichyl-diphosphooligosaccharide--protein glycosyltransferase subunit WBP1</fullName>
        <shortName evidence="8">Oligosaccharyl transferase subunit WBP1</shortName>
    </recommendedName>
</protein>
<evidence type="ECO:0000256" key="2">
    <source>
        <dbReference type="ARBA" id="ARBA00004922"/>
    </source>
</evidence>
<keyword evidence="7 8" id="KW-0472">Membrane</keyword>
<dbReference type="InterPro" id="IPR005013">
    <property type="entry name" value="DDOST_48_kDa_subunit"/>
</dbReference>
<dbReference type="InterPro" id="IPR055459">
    <property type="entry name" value="OST48_MD"/>
</dbReference>
<dbReference type="PANTHER" id="PTHR10830:SF0">
    <property type="entry name" value="DOLICHYL-DIPHOSPHOOLIGOSACCHARIDE--PROTEIN GLYCOSYLTRANSFERASE 48 KDA SUBUNIT"/>
    <property type="match status" value="1"/>
</dbReference>
<sequence length="749" mass="85683">MFSSVLLFTFLALATLIYSQSLTGDRILIVLPSLNSKKNYSELFKILRDSNYKISLKTNKDKELKLVEFHEKTYDHAIFLCSDCNNVITQSIYFVVEYGAFLNKDIIVDFVKAGGNLVFAFDENISAVNRRIATEFGIKFQTKNSVLVDHTNYLQGDSQNNSDRSTIIAKNISENKYILSRDQNTKTEIYYKGIGHTISRESQLITPILKNSITACSVKVGDNENIKEKSSSDVLEGANLNLISVFQAKNNARVAFLGSTEMISDKFLTLKTSTNAYGNTNLLTDLIKWTFHERGVLKASEISHHKTGESEELSNYQVKDEIEYSVKLSQYVDGKWEAFDADDVQLEVRMIDPYIRTYLERVDLENSDSSLYKKNFILPDKYGVFKFNINYKRHGLSRLELIKVIPIHPLRHDEFPRFLSQAYPYYTSSILLLVGFLIFTAAGIFSSAFSKVSAPTKKLPYKFIFAGNRDEFFKRATKPVSFWDTENIKILAPLDMDPPLEERGTWLGLNESGRIAFLTNFREKSFTKADAKSRGVLVKNYLSNMPPVIEDAEKENVETEEYLQILSEKSEQFSGFNLVTVDLKTMKSHYVTNRNDEPVIEITDTELNGLSNSYLNCWPKVEEGKKMIEEILESSLTRDQLVEKLFDVLSNQDPFSEENPPDVDQLVNAINIPQFYFSSSKGKFEGYYGTRTSCVILVDTENIAHIYERAQTPEMQNIIGEFDSENIYHENNNYTIEHKMDLNINSNES</sequence>
<dbReference type="EMBL" id="MBFT01000012">
    <property type="protein sequence ID" value="PVU99901.1"/>
    <property type="molecule type" value="Genomic_DNA"/>
</dbReference>
<accession>A0A2T9Z5S5</accession>
<evidence type="ECO:0000256" key="3">
    <source>
        <dbReference type="ARBA" id="ARBA00008743"/>
    </source>
</evidence>
<feature type="domain" description="OST48 N-terminal" evidence="9">
    <location>
        <begin position="26"/>
        <end position="290"/>
    </location>
</feature>
<feature type="signal peptide" evidence="8">
    <location>
        <begin position="1"/>
        <end position="19"/>
    </location>
</feature>
<dbReference type="InterPro" id="IPR055457">
    <property type="entry name" value="OST48_N"/>
</dbReference>
<dbReference type="OrthoDB" id="29105at2759"/>
<comment type="subunit">
    <text evidence="8">Component of the oligosaccharyltransferase (OST) complex.</text>
</comment>
<feature type="transmembrane region" description="Helical" evidence="8">
    <location>
        <begin position="425"/>
        <end position="449"/>
    </location>
</feature>
<reference evidence="11 12" key="1">
    <citation type="journal article" date="2018" name="MBio">
        <title>Comparative Genomics Reveals the Core Gene Toolbox for the Fungus-Insect Symbiosis.</title>
        <authorList>
            <person name="Wang Y."/>
            <person name="Stata M."/>
            <person name="Wang W."/>
            <person name="Stajich J.E."/>
            <person name="White M.M."/>
            <person name="Moncalvo J.M."/>
        </authorList>
    </citation>
    <scope>NUCLEOTIDE SEQUENCE [LARGE SCALE GENOMIC DNA]</scope>
    <source>
        <strain evidence="11 12">AUS-77-4</strain>
    </source>
</reference>
<dbReference type="STRING" id="61424.A0A2T9Z5S5"/>
<comment type="similarity">
    <text evidence="3 8">Belongs to the DDOST 48 kDa subunit family.</text>
</comment>
<dbReference type="GO" id="GO:0008250">
    <property type="term" value="C:oligosaccharyltransferase complex"/>
    <property type="evidence" value="ECO:0007669"/>
    <property type="project" value="TreeGrafter"/>
</dbReference>
<dbReference type="Proteomes" id="UP000245699">
    <property type="component" value="Unassembled WGS sequence"/>
</dbReference>
<dbReference type="InterPro" id="IPR008551">
    <property type="entry name" value="TANGO2"/>
</dbReference>
<keyword evidence="12" id="KW-1185">Reference proteome</keyword>
<evidence type="ECO:0000313" key="11">
    <source>
        <dbReference type="EMBL" id="PVU99901.1"/>
    </source>
</evidence>
<evidence type="ECO:0000256" key="4">
    <source>
        <dbReference type="ARBA" id="ARBA00022692"/>
    </source>
</evidence>
<evidence type="ECO:0000256" key="5">
    <source>
        <dbReference type="ARBA" id="ARBA00022824"/>
    </source>
</evidence>
<feature type="domain" description="OST48 middle" evidence="10">
    <location>
        <begin position="304"/>
        <end position="442"/>
    </location>
</feature>
<keyword evidence="8" id="KW-0732">Signal</keyword>
<feature type="chain" id="PRO_5015368766" description="Dolichyl-diphosphooligosaccharide--protein glycosyltransferase subunit WBP1" evidence="8">
    <location>
        <begin position="20"/>
        <end position="749"/>
    </location>
</feature>
<proteinExistence type="inferred from homology"/>
<comment type="function">
    <text evidence="8">Subunit of the oligosaccharyl transferase (OST) complex that catalyzes the initial transfer of a defined glycan (Glc(3)Man(9)GlcNAc(2) in eukaryotes) from the lipid carrier dolichol-pyrophosphate to an asparagine residue within an Asn-X-Ser/Thr consensus motif in nascent polypeptide chains, the first step in protein N-glycosylation. N-glycosylation occurs cotranslationally and the complex associates with the Sec61 complex at the channel-forming translocon complex that mediates protein translocation across the endoplasmic reticulum (ER).</text>
</comment>
<evidence type="ECO:0000259" key="9">
    <source>
        <dbReference type="Pfam" id="PF03345"/>
    </source>
</evidence>
<gene>
    <name evidence="11" type="ORF">BB559_000301</name>
</gene>
<comment type="subcellular location">
    <subcellularLocation>
        <location evidence="8">Endoplasmic reticulum membrane</location>
        <topology evidence="8">Single-pass type I membrane protein</topology>
    </subcellularLocation>
    <subcellularLocation>
        <location evidence="1">Membrane</location>
        <topology evidence="1">Single-pass type I membrane protein</topology>
    </subcellularLocation>
</comment>
<evidence type="ECO:0000256" key="1">
    <source>
        <dbReference type="ARBA" id="ARBA00004479"/>
    </source>
</evidence>